<keyword evidence="3" id="KW-1185">Reference proteome</keyword>
<dbReference type="InterPro" id="IPR011042">
    <property type="entry name" value="6-blade_b-propeller_TolB-like"/>
</dbReference>
<sequence length="596" mass="62025">MAGLWWGVERLLTKIGSWVLPATIALSCAASSRVLPVVSAASATPFPACAGSGGECTWATPVVLGETLSFCGFSGLSCCDAAADAALRDHFVAMNISDPVCAAAVKATTCAEKCTPWFSTQPSNNDPTTNMAGSSWVPLHCGSTTPSSEQPQQETMCLKMVAAGSYQTMVAHPDGSGRLFLATRDGRVLLASQGSGAALRLHDDGARPFLDLAGRVHHDADLGLGLMGIAFHREFATSGRFFVSYTCESASPTCGSAGTCSAGAGNNGLPCLYQLVVAEFCAEGEPGDYSMATHAYPSEVRRVFTMGLPSSYQQNGGQILFPPMDADSYYLHLIVGHGGGVRDLSKGPYYGKIVRFDVDSSSTPNTEQLEIVAMGLALSSPRGCSFDSQRPSDLYCANVDEYEQVYLISSKAAKHGGSSADEAAGSIIISHGRRPADAVAPSMVGGLVYRGSADPSLVGRYLYIYGSAALAAMETPGSCGLYSSSPIPDIKCLRRTPLPCPGGDGIGVGGRVLSWGEDNGNEAFVLATDGVYRVVAPSLCSGGGSPPGPAGPHPWTLAWMLILGFGLVLAIYQTYTTMFGGGQQQPCIAGTFISCH</sequence>
<evidence type="ECO:0008006" key="4">
    <source>
        <dbReference type="Google" id="ProtNLM"/>
    </source>
</evidence>
<proteinExistence type="predicted"/>
<evidence type="ECO:0000256" key="1">
    <source>
        <dbReference type="SAM" id="Phobius"/>
    </source>
</evidence>
<dbReference type="SUPFAM" id="SSF50952">
    <property type="entry name" value="Soluble quinoprotein glucose dehydrogenase"/>
    <property type="match status" value="1"/>
</dbReference>
<evidence type="ECO:0000313" key="3">
    <source>
        <dbReference type="Proteomes" id="UP000636709"/>
    </source>
</evidence>
<gene>
    <name evidence="2" type="ORF">HU200_003313</name>
</gene>
<feature type="transmembrane region" description="Helical" evidence="1">
    <location>
        <begin position="555"/>
        <end position="575"/>
    </location>
</feature>
<keyword evidence="1" id="KW-0812">Transmembrane</keyword>
<protein>
    <recommendedName>
        <fullName evidence="4">Glucose/Sorbosone dehydrogenase domain-containing protein</fullName>
    </recommendedName>
</protein>
<dbReference type="Proteomes" id="UP000636709">
    <property type="component" value="Unassembled WGS sequence"/>
</dbReference>
<keyword evidence="1" id="KW-1133">Transmembrane helix</keyword>
<dbReference type="PANTHER" id="PTHR19328:SF13">
    <property type="entry name" value="HIPL1 PROTEIN"/>
    <property type="match status" value="1"/>
</dbReference>
<dbReference type="AlphaFoldDB" id="A0A835FX02"/>
<dbReference type="Gene3D" id="2.120.10.30">
    <property type="entry name" value="TolB, C-terminal domain"/>
    <property type="match status" value="1"/>
</dbReference>
<dbReference type="InterPro" id="IPR011041">
    <property type="entry name" value="Quinoprot_gluc/sorb_DH_b-prop"/>
</dbReference>
<comment type="caution">
    <text evidence="2">The sequence shown here is derived from an EMBL/GenBank/DDBJ whole genome shotgun (WGS) entry which is preliminary data.</text>
</comment>
<dbReference type="OrthoDB" id="687332at2759"/>
<accession>A0A835FX02</accession>
<evidence type="ECO:0000313" key="2">
    <source>
        <dbReference type="EMBL" id="KAF8776593.1"/>
    </source>
</evidence>
<dbReference type="EMBL" id="JACEFO010000191">
    <property type="protein sequence ID" value="KAF8776593.1"/>
    <property type="molecule type" value="Genomic_DNA"/>
</dbReference>
<keyword evidence="1" id="KW-0472">Membrane</keyword>
<reference evidence="2" key="1">
    <citation type="submission" date="2020-07" db="EMBL/GenBank/DDBJ databases">
        <title>Genome sequence and genetic diversity analysis of an under-domesticated orphan crop, white fonio (Digitaria exilis).</title>
        <authorList>
            <person name="Bennetzen J.L."/>
            <person name="Chen S."/>
            <person name="Ma X."/>
            <person name="Wang X."/>
            <person name="Yssel A.E.J."/>
            <person name="Chaluvadi S.R."/>
            <person name="Johnson M."/>
            <person name="Gangashetty P."/>
            <person name="Hamidou F."/>
            <person name="Sanogo M.D."/>
            <person name="Zwaenepoel A."/>
            <person name="Wallace J."/>
            <person name="Van De Peer Y."/>
            <person name="Van Deynze A."/>
        </authorList>
    </citation>
    <scope>NUCLEOTIDE SEQUENCE</scope>
    <source>
        <tissue evidence="2">Leaves</tissue>
    </source>
</reference>
<organism evidence="2 3">
    <name type="scientific">Digitaria exilis</name>
    <dbReference type="NCBI Taxonomy" id="1010633"/>
    <lineage>
        <taxon>Eukaryota</taxon>
        <taxon>Viridiplantae</taxon>
        <taxon>Streptophyta</taxon>
        <taxon>Embryophyta</taxon>
        <taxon>Tracheophyta</taxon>
        <taxon>Spermatophyta</taxon>
        <taxon>Magnoliopsida</taxon>
        <taxon>Liliopsida</taxon>
        <taxon>Poales</taxon>
        <taxon>Poaceae</taxon>
        <taxon>PACMAD clade</taxon>
        <taxon>Panicoideae</taxon>
        <taxon>Panicodae</taxon>
        <taxon>Paniceae</taxon>
        <taxon>Anthephorinae</taxon>
        <taxon>Digitaria</taxon>
    </lineage>
</organism>
<dbReference type="PANTHER" id="PTHR19328">
    <property type="entry name" value="HEDGEHOG-INTERACTING PROTEIN"/>
    <property type="match status" value="1"/>
</dbReference>
<name>A0A835FX02_9POAL</name>